<evidence type="ECO:0000313" key="3">
    <source>
        <dbReference type="Proteomes" id="UP001152795"/>
    </source>
</evidence>
<dbReference type="Proteomes" id="UP001152795">
    <property type="component" value="Unassembled WGS sequence"/>
</dbReference>
<dbReference type="InterPro" id="IPR000477">
    <property type="entry name" value="RT_dom"/>
</dbReference>
<dbReference type="EMBL" id="CACRXK020000222">
    <property type="protein sequence ID" value="CAB3979722.1"/>
    <property type="molecule type" value="Genomic_DNA"/>
</dbReference>
<accession>A0A7D9D9C1</accession>
<sequence length="341" mass="39099">MRQRRVKSDYKPWLTNQIKKLSYQRDFLKKQAVKFRSAAYDAAYKRHKNYVNKLIKTTKEDYFKTKLGNAKNSYDSWQAINSLLNKRSKTTEIPELQIENRSVKGNENIASCFNDYFSTIGSKLASNVTGIDSDPLRFVPPVANTFYFQNISALELTKTIAQIKIKKSPGIDGISAKLLKDAGDTINFNDQSGFRQYHSTETTLLDSTSEWLGNMDKGLINEVLFLDLKKAFATVNHKILLSKLELYGIRGHSLDWFRSYFTNRKQGSNLRPFLFLLYINYLPNCLETTKARLFADDTTLSATGSTVDEIETKLNHDLVNVDQWLVANKLTLNEGKLKRNL</sequence>
<gene>
    <name evidence="2" type="ORF">PACLA_8A050276</name>
</gene>
<dbReference type="Pfam" id="PF00078">
    <property type="entry name" value="RVT_1"/>
    <property type="match status" value="1"/>
</dbReference>
<dbReference type="AlphaFoldDB" id="A0A7D9D9C1"/>
<comment type="caution">
    <text evidence="2">The sequence shown here is derived from an EMBL/GenBank/DDBJ whole genome shotgun (WGS) entry which is preliminary data.</text>
</comment>
<name>A0A7D9D9C1_PARCT</name>
<keyword evidence="3" id="KW-1185">Reference proteome</keyword>
<proteinExistence type="predicted"/>
<feature type="domain" description="Reverse transcriptase" evidence="1">
    <location>
        <begin position="177"/>
        <end position="338"/>
    </location>
</feature>
<evidence type="ECO:0000313" key="2">
    <source>
        <dbReference type="EMBL" id="CAB3979722.1"/>
    </source>
</evidence>
<reference evidence="2" key="1">
    <citation type="submission" date="2020-04" db="EMBL/GenBank/DDBJ databases">
        <authorList>
            <person name="Alioto T."/>
            <person name="Alioto T."/>
            <person name="Gomez Garrido J."/>
        </authorList>
    </citation>
    <scope>NUCLEOTIDE SEQUENCE</scope>
    <source>
        <strain evidence="2">A484AB</strain>
    </source>
</reference>
<protein>
    <recommendedName>
        <fullName evidence="1">Reverse transcriptase domain-containing protein</fullName>
    </recommendedName>
</protein>
<dbReference type="PANTHER" id="PTHR33332">
    <property type="entry name" value="REVERSE TRANSCRIPTASE DOMAIN-CONTAINING PROTEIN"/>
    <property type="match status" value="1"/>
</dbReference>
<evidence type="ECO:0000259" key="1">
    <source>
        <dbReference type="Pfam" id="PF00078"/>
    </source>
</evidence>
<organism evidence="2 3">
    <name type="scientific">Paramuricea clavata</name>
    <name type="common">Red gorgonian</name>
    <name type="synonym">Violescent sea-whip</name>
    <dbReference type="NCBI Taxonomy" id="317549"/>
    <lineage>
        <taxon>Eukaryota</taxon>
        <taxon>Metazoa</taxon>
        <taxon>Cnidaria</taxon>
        <taxon>Anthozoa</taxon>
        <taxon>Octocorallia</taxon>
        <taxon>Malacalcyonacea</taxon>
        <taxon>Plexauridae</taxon>
        <taxon>Paramuricea</taxon>
    </lineage>
</organism>